<feature type="domain" description="PAC" evidence="3">
    <location>
        <begin position="121"/>
        <end position="174"/>
    </location>
</feature>
<evidence type="ECO:0008006" key="7">
    <source>
        <dbReference type="Google" id="ProtNLM"/>
    </source>
</evidence>
<dbReference type="EMBL" id="NXEJ01000006">
    <property type="protein sequence ID" value="POO51344.1"/>
    <property type="molecule type" value="Genomic_DNA"/>
</dbReference>
<dbReference type="Gene3D" id="3.30.70.270">
    <property type="match status" value="1"/>
</dbReference>
<dbReference type="PROSITE" id="PS50112">
    <property type="entry name" value="PAS"/>
    <property type="match status" value="1"/>
</dbReference>
<dbReference type="SUPFAM" id="SSF55785">
    <property type="entry name" value="PYP-like sensor domain (PAS domain)"/>
    <property type="match status" value="1"/>
</dbReference>
<evidence type="ECO:0000313" key="6">
    <source>
        <dbReference type="Proteomes" id="UP000237447"/>
    </source>
</evidence>
<evidence type="ECO:0000259" key="3">
    <source>
        <dbReference type="PROSITE" id="PS50113"/>
    </source>
</evidence>
<feature type="domain" description="GGDEF" evidence="4">
    <location>
        <begin position="370"/>
        <end position="504"/>
    </location>
</feature>
<dbReference type="GO" id="GO:0003824">
    <property type="term" value="F:catalytic activity"/>
    <property type="evidence" value="ECO:0007669"/>
    <property type="project" value="UniProtKB-ARBA"/>
</dbReference>
<dbReference type="PROSITE" id="PS50887">
    <property type="entry name" value="GGDEF"/>
    <property type="match status" value="1"/>
</dbReference>
<dbReference type="InterPro" id="IPR003018">
    <property type="entry name" value="GAF"/>
</dbReference>
<dbReference type="AlphaFoldDB" id="A0AAE5RX75"/>
<dbReference type="SUPFAM" id="SSF55781">
    <property type="entry name" value="GAF domain-like"/>
    <property type="match status" value="1"/>
</dbReference>
<dbReference type="InterPro" id="IPR029016">
    <property type="entry name" value="GAF-like_dom_sf"/>
</dbReference>
<name>A0AAE5RX75_9HYPH</name>
<dbReference type="PANTHER" id="PTHR46663">
    <property type="entry name" value="DIGUANYLATE CYCLASE DGCT-RELATED"/>
    <property type="match status" value="1"/>
</dbReference>
<evidence type="ECO:0000259" key="4">
    <source>
        <dbReference type="PROSITE" id="PS50887"/>
    </source>
</evidence>
<dbReference type="CDD" id="cd00130">
    <property type="entry name" value="PAS"/>
    <property type="match status" value="1"/>
</dbReference>
<dbReference type="PANTHER" id="PTHR46663:SF2">
    <property type="entry name" value="GGDEF DOMAIN-CONTAINING PROTEIN"/>
    <property type="match status" value="1"/>
</dbReference>
<dbReference type="Pfam" id="PF08448">
    <property type="entry name" value="PAS_4"/>
    <property type="match status" value="1"/>
</dbReference>
<dbReference type="InterPro" id="IPR052163">
    <property type="entry name" value="DGC-Regulatory_Protein"/>
</dbReference>
<feature type="domain" description="PAS" evidence="2">
    <location>
        <begin position="47"/>
        <end position="119"/>
    </location>
</feature>
<dbReference type="CDD" id="cd01949">
    <property type="entry name" value="GGDEF"/>
    <property type="match status" value="1"/>
</dbReference>
<comment type="caution">
    <text evidence="5">The sequence shown here is derived from an EMBL/GenBank/DDBJ whole genome shotgun (WGS) entry which is preliminary data.</text>
</comment>
<dbReference type="InterPro" id="IPR035965">
    <property type="entry name" value="PAS-like_dom_sf"/>
</dbReference>
<proteinExistence type="predicted"/>
<dbReference type="SUPFAM" id="SSF55073">
    <property type="entry name" value="Nucleotide cyclase"/>
    <property type="match status" value="1"/>
</dbReference>
<dbReference type="NCBIfam" id="TIGR00254">
    <property type="entry name" value="GGDEF"/>
    <property type="match status" value="1"/>
</dbReference>
<dbReference type="Gene3D" id="3.30.450.40">
    <property type="match status" value="1"/>
</dbReference>
<accession>A0AAE5RX75</accession>
<dbReference type="InterPro" id="IPR000700">
    <property type="entry name" value="PAS-assoc_C"/>
</dbReference>
<dbReference type="Gene3D" id="3.30.450.20">
    <property type="entry name" value="PAS domain"/>
    <property type="match status" value="1"/>
</dbReference>
<dbReference type="FunFam" id="3.30.70.270:FF:000001">
    <property type="entry name" value="Diguanylate cyclase domain protein"/>
    <property type="match status" value="1"/>
</dbReference>
<dbReference type="PROSITE" id="PS50113">
    <property type="entry name" value="PAC"/>
    <property type="match status" value="1"/>
</dbReference>
<dbReference type="InterPro" id="IPR013656">
    <property type="entry name" value="PAS_4"/>
</dbReference>
<sequence length="510" mass="56480">MVSGCSEQWTNGESSVGRGRGTMREENGARSLSTQALAMDLLKTGLSDSRLSYLLDNIPEMVFFKDLDGRYSYMNAAALACLGHEVSFIKGRQLTIFDMAPPDVARRIDEMDRRIMATGEGLYEAEERISRDGHVRWYSGTRIPIRNDEGEIIGLAGVSRDITAAKWQESLRRSHAALLEMIVHGQPLPTILEAIVNTVENLLDNINGSILLVEQNRLRNGAAPSLPESYTSLIEGVEIGPAVGSCGTAAWRREAVYVSDTFQDPLWKDFVEVAMRHGLRSCWSTPIMGQGGALLGTFGLYSGTVREPTEIEKEIIDMATNIAGIAIDRRRAEERVHFMAHHDPLTGLSNRNLFWTQFRRAIHEAKREDRLVAITYIDLDNFKQINDVHGHAVGDEVLRSLAERISSCIRASDIAVRLGGDEFAIIFSNPRHDEPGILRRLESIRERTAEPIALENGSVRVTCSSGTAFYPSDGETPEALLAKADAAMYEAKKNGRNTVRVFEQSFGAGI</sequence>
<dbReference type="Pfam" id="PF13185">
    <property type="entry name" value="GAF_2"/>
    <property type="match status" value="1"/>
</dbReference>
<dbReference type="InterPro" id="IPR000014">
    <property type="entry name" value="PAS"/>
</dbReference>
<evidence type="ECO:0000256" key="1">
    <source>
        <dbReference type="SAM" id="MobiDB-lite"/>
    </source>
</evidence>
<dbReference type="Pfam" id="PF00990">
    <property type="entry name" value="GGDEF"/>
    <property type="match status" value="1"/>
</dbReference>
<gene>
    <name evidence="5" type="ORF">CPJ18_12515</name>
</gene>
<dbReference type="NCBIfam" id="TIGR00229">
    <property type="entry name" value="sensory_box"/>
    <property type="match status" value="1"/>
</dbReference>
<dbReference type="InterPro" id="IPR029787">
    <property type="entry name" value="Nucleotide_cyclase"/>
</dbReference>
<dbReference type="InterPro" id="IPR000160">
    <property type="entry name" value="GGDEF_dom"/>
</dbReference>
<reference evidence="5 6" key="1">
    <citation type="journal article" date="2018" name="Syst. Appl. Microbiol.">
        <title>Agrobacterium rosae sp. nov., isolated from galls on different agricultural crops.</title>
        <authorList>
            <person name="Kuzmanovic N."/>
            <person name="Pulawska J."/>
            <person name="Smalla K."/>
            <person name="Nesme X."/>
        </authorList>
    </citation>
    <scope>NUCLEOTIDE SEQUENCE [LARGE SCALE GENOMIC DNA]</scope>
    <source>
        <strain evidence="5 6">NCPPB 1650</strain>
    </source>
</reference>
<dbReference type="SMART" id="SM00065">
    <property type="entry name" value="GAF"/>
    <property type="match status" value="1"/>
</dbReference>
<dbReference type="Proteomes" id="UP000237447">
    <property type="component" value="Unassembled WGS sequence"/>
</dbReference>
<feature type="region of interest" description="Disordered" evidence="1">
    <location>
        <begin position="1"/>
        <end position="29"/>
    </location>
</feature>
<dbReference type="SMART" id="SM00267">
    <property type="entry name" value="GGDEF"/>
    <property type="match status" value="1"/>
</dbReference>
<evidence type="ECO:0000313" key="5">
    <source>
        <dbReference type="EMBL" id="POO51344.1"/>
    </source>
</evidence>
<organism evidence="5 6">
    <name type="scientific">Agrobacterium rosae</name>
    <dbReference type="NCBI Taxonomy" id="1972867"/>
    <lineage>
        <taxon>Bacteria</taxon>
        <taxon>Pseudomonadati</taxon>
        <taxon>Pseudomonadota</taxon>
        <taxon>Alphaproteobacteria</taxon>
        <taxon>Hyphomicrobiales</taxon>
        <taxon>Rhizobiaceae</taxon>
        <taxon>Rhizobium/Agrobacterium group</taxon>
        <taxon>Agrobacterium</taxon>
    </lineage>
</organism>
<evidence type="ECO:0000259" key="2">
    <source>
        <dbReference type="PROSITE" id="PS50112"/>
    </source>
</evidence>
<feature type="compositionally biased region" description="Polar residues" evidence="1">
    <location>
        <begin position="1"/>
        <end position="14"/>
    </location>
</feature>
<protein>
    <recommendedName>
        <fullName evidence="7">Diguanylate cyclase</fullName>
    </recommendedName>
</protein>
<dbReference type="SMART" id="SM00091">
    <property type="entry name" value="PAS"/>
    <property type="match status" value="1"/>
</dbReference>
<dbReference type="InterPro" id="IPR043128">
    <property type="entry name" value="Rev_trsase/Diguanyl_cyclase"/>
</dbReference>